<dbReference type="AlphaFoldDB" id="A0A0M0GEX5"/>
<evidence type="ECO:0000313" key="2">
    <source>
        <dbReference type="Proteomes" id="UP000037109"/>
    </source>
</evidence>
<dbReference type="Proteomes" id="UP000037109">
    <property type="component" value="Unassembled WGS sequence"/>
</dbReference>
<dbReference type="Gene3D" id="2.10.260.10">
    <property type="match status" value="1"/>
</dbReference>
<dbReference type="OrthoDB" id="2896971at2"/>
<reference evidence="2" key="1">
    <citation type="submission" date="2015-07" db="EMBL/GenBank/DDBJ databases">
        <title>Fjat-10036 dsm4.</title>
        <authorList>
            <person name="Liu B."/>
            <person name="Wang J."/>
            <person name="Zhu Y."/>
            <person name="Liu G."/>
            <person name="Chen Q."/>
            <person name="Chen Z."/>
            <person name="Lan J."/>
            <person name="Che J."/>
            <person name="Ge C."/>
            <person name="Shi H."/>
            <person name="Pan Z."/>
            <person name="Liu X."/>
        </authorList>
    </citation>
    <scope>NUCLEOTIDE SEQUENCE [LARGE SCALE GENOMIC DNA]</scope>
    <source>
        <strain evidence="2">DSM 4</strain>
    </source>
</reference>
<keyword evidence="2" id="KW-1185">Reference proteome</keyword>
<organism evidence="1 2">
    <name type="scientific">Sporosarcina globispora</name>
    <name type="common">Bacillus globisporus</name>
    <dbReference type="NCBI Taxonomy" id="1459"/>
    <lineage>
        <taxon>Bacteria</taxon>
        <taxon>Bacillati</taxon>
        <taxon>Bacillota</taxon>
        <taxon>Bacilli</taxon>
        <taxon>Bacillales</taxon>
        <taxon>Caryophanaceae</taxon>
        <taxon>Sporosarcina</taxon>
    </lineage>
</organism>
<dbReference type="RefSeq" id="WP_053435796.1">
    <property type="nucleotide sequence ID" value="NZ_LGUF01000007.1"/>
</dbReference>
<accession>A0A0M0GEX5</accession>
<dbReference type="PATRIC" id="fig|1459.3.peg.3824"/>
<gene>
    <name evidence="1" type="ORF">AF332_17460</name>
</gene>
<proteinExistence type="predicted"/>
<name>A0A0M0GEX5_SPOGL</name>
<dbReference type="EMBL" id="LGUF01000007">
    <property type="protein sequence ID" value="KON88419.1"/>
    <property type="molecule type" value="Genomic_DNA"/>
</dbReference>
<evidence type="ECO:0008006" key="3">
    <source>
        <dbReference type="Google" id="ProtNLM"/>
    </source>
</evidence>
<evidence type="ECO:0000313" key="1">
    <source>
        <dbReference type="EMBL" id="KON88419.1"/>
    </source>
</evidence>
<sequence length="103" mass="12154">MLTMYKCRNFNKTGKILLPSKWRGQFGLLPGKLAELRFEQNQIIIEKANLESTHNKRLISENGSIHIPKELQLLLDITEEEEYCLYIDEEDKKFVVRMILDDN</sequence>
<dbReference type="InterPro" id="IPR037914">
    <property type="entry name" value="SpoVT-AbrB_sf"/>
</dbReference>
<dbReference type="SUPFAM" id="SSF89447">
    <property type="entry name" value="AbrB/MazE/MraZ-like"/>
    <property type="match status" value="1"/>
</dbReference>
<dbReference type="STRING" id="1459.AF332_17460"/>
<comment type="caution">
    <text evidence="1">The sequence shown here is derived from an EMBL/GenBank/DDBJ whole genome shotgun (WGS) entry which is preliminary data.</text>
</comment>
<protein>
    <recommendedName>
        <fullName evidence="3">SpoVT-AbrB domain-containing protein</fullName>
    </recommendedName>
</protein>